<gene>
    <name evidence="2" type="ORF">E3V97_09170</name>
</gene>
<keyword evidence="3" id="KW-1185">Reference proteome</keyword>
<organism evidence="2 3">
    <name type="scientific">Pedobacter alluvionis</name>
    <dbReference type="NCBI Taxonomy" id="475253"/>
    <lineage>
        <taxon>Bacteria</taxon>
        <taxon>Pseudomonadati</taxon>
        <taxon>Bacteroidota</taxon>
        <taxon>Sphingobacteriia</taxon>
        <taxon>Sphingobacteriales</taxon>
        <taxon>Sphingobacteriaceae</taxon>
        <taxon>Pedobacter</taxon>
    </lineage>
</organism>
<dbReference type="Gene3D" id="3.60.10.10">
    <property type="entry name" value="Endonuclease/exonuclease/phosphatase"/>
    <property type="match status" value="1"/>
</dbReference>
<dbReference type="SUPFAM" id="SSF56219">
    <property type="entry name" value="DNase I-like"/>
    <property type="match status" value="1"/>
</dbReference>
<comment type="caution">
    <text evidence="2">The sequence shown here is derived from an EMBL/GenBank/DDBJ whole genome shotgun (WGS) entry which is preliminary data.</text>
</comment>
<feature type="domain" description="Endonuclease/exonuclease/phosphatase" evidence="1">
    <location>
        <begin position="67"/>
        <end position="311"/>
    </location>
</feature>
<dbReference type="InterPro" id="IPR036691">
    <property type="entry name" value="Endo/exonu/phosph_ase_sf"/>
</dbReference>
<dbReference type="Pfam" id="PF03372">
    <property type="entry name" value="Exo_endo_phos"/>
    <property type="match status" value="1"/>
</dbReference>
<protein>
    <submittedName>
        <fullName evidence="2">Endonuclease/exonuclease/phosphatase family protein</fullName>
    </submittedName>
</protein>
<sequence>MVAKLKNNNMNKQLFFFKCTIVSVLLSAFVFVSCQKEKIEQTTATTLKRPGASMTLATGNTSTFKVLSYNIYEGFRADSARIAKFRLWVDTLQPAAIAFQEMKGFTKASLQTFAESMGFNYTLMHHENGLPVALISKFPITDIKSKPSTLHLIQAKILDYHFFVIHLNPNTYEKRKEEIGIILNRAKLIPKTEKVLMMGDFNNMSPQDSSFYDNNETKMNLVRASEINNPGTKVLNNGKIDYSTIQSMIDEDYHDSWKLFRTNYDKSAPTKLRSHGNFTRIDYIWMNGTLVSSYANSYLVKDAFTDYASDHYPMVLILNR</sequence>
<dbReference type="PROSITE" id="PS51257">
    <property type="entry name" value="PROKAR_LIPOPROTEIN"/>
    <property type="match status" value="1"/>
</dbReference>
<dbReference type="InterPro" id="IPR005135">
    <property type="entry name" value="Endo/exonuclease/phosphatase"/>
</dbReference>
<accession>A0ABY2HPK4</accession>
<proteinExistence type="predicted"/>
<dbReference type="EMBL" id="SOPX01000002">
    <property type="protein sequence ID" value="TFB30799.1"/>
    <property type="molecule type" value="Genomic_DNA"/>
</dbReference>
<dbReference type="Proteomes" id="UP000297429">
    <property type="component" value="Unassembled WGS sequence"/>
</dbReference>
<keyword evidence="2" id="KW-0540">Nuclease</keyword>
<keyword evidence="2" id="KW-0255">Endonuclease</keyword>
<evidence type="ECO:0000313" key="2">
    <source>
        <dbReference type="EMBL" id="TFB30799.1"/>
    </source>
</evidence>
<dbReference type="GO" id="GO:0004519">
    <property type="term" value="F:endonuclease activity"/>
    <property type="evidence" value="ECO:0007669"/>
    <property type="project" value="UniProtKB-KW"/>
</dbReference>
<keyword evidence="2" id="KW-0378">Hydrolase</keyword>
<evidence type="ECO:0000313" key="3">
    <source>
        <dbReference type="Proteomes" id="UP000297429"/>
    </source>
</evidence>
<name>A0ABY2HPK4_9SPHI</name>
<evidence type="ECO:0000259" key="1">
    <source>
        <dbReference type="Pfam" id="PF03372"/>
    </source>
</evidence>
<reference evidence="2 3" key="1">
    <citation type="submission" date="2019-03" db="EMBL/GenBank/DDBJ databases">
        <authorList>
            <person name="He R.-H."/>
        </authorList>
    </citation>
    <scope>NUCLEOTIDE SEQUENCE [LARGE SCALE GENOMIC DNA]</scope>
    <source>
        <strain evidence="2 3">DSM 19624</strain>
    </source>
</reference>